<dbReference type="AlphaFoldDB" id="A0A7J7J650"/>
<gene>
    <name evidence="2" type="ORF">EB796_019972</name>
</gene>
<accession>A0A7J7J650</accession>
<feature type="region of interest" description="Disordered" evidence="1">
    <location>
        <begin position="1"/>
        <end position="37"/>
    </location>
</feature>
<keyword evidence="3" id="KW-1185">Reference proteome</keyword>
<feature type="region of interest" description="Disordered" evidence="1">
    <location>
        <begin position="53"/>
        <end position="72"/>
    </location>
</feature>
<organism evidence="2 3">
    <name type="scientific">Bugula neritina</name>
    <name type="common">Brown bryozoan</name>
    <name type="synonym">Sertularia neritina</name>
    <dbReference type="NCBI Taxonomy" id="10212"/>
    <lineage>
        <taxon>Eukaryota</taxon>
        <taxon>Metazoa</taxon>
        <taxon>Spiralia</taxon>
        <taxon>Lophotrochozoa</taxon>
        <taxon>Bryozoa</taxon>
        <taxon>Gymnolaemata</taxon>
        <taxon>Cheilostomatida</taxon>
        <taxon>Flustrina</taxon>
        <taxon>Buguloidea</taxon>
        <taxon>Bugulidae</taxon>
        <taxon>Bugula</taxon>
    </lineage>
</organism>
<protein>
    <submittedName>
        <fullName evidence="2">Uncharacterized protein</fullName>
    </submittedName>
</protein>
<name>A0A7J7J650_BUGNE</name>
<feature type="region of interest" description="Disordered" evidence="1">
    <location>
        <begin position="488"/>
        <end position="581"/>
    </location>
</feature>
<feature type="compositionally biased region" description="Low complexity" evidence="1">
    <location>
        <begin position="547"/>
        <end position="558"/>
    </location>
</feature>
<dbReference type="Proteomes" id="UP000593567">
    <property type="component" value="Unassembled WGS sequence"/>
</dbReference>
<sequence>MPARFDTKQKGVPLSELRSNPQHSPHVPDPQHSPHVPVVNHHEVKPIIKQLKNSDSLKPKASKPNSAPAKIKIPPETHADRIRQLFAQLDTPLIKNQLKTAFKHFKTFKKQIYDTKKIRQWVLATPLDVEKDLHGRLKLKYNVDPKTNLYKNYVKDKATNCSPRCLNKICELPTRTRINALLKKKLDVHTEIQMLYRDDETIDSKTNKKVSNNLMKNPANKGKVILVYSTYIPCSQNQKPTYGDSIYVECAGEMANFVARNNKNNNRFIVMYEKEHKVKKTVVPVSELYLEMAGIPCYRYDEGSDRLDLAGSRLHFSKHHFFKNPIAIQFSRPRVTGKDNDKYSAAQLFIDCLARNSFLFPERASDRKKAAVEFDVVKYYLYKTFYNRELGNGDLPDVLYNKIKPKVEGNTRRKVIAKACKEFADAIRLDGVKKETCQKFPKNHYILFNGDKSDAGWKIPQYKSPNNQTTCRESVNKVIEVFGDDSPALKIQNCQPPPRVSNSRNRGYKSRRGGPPRNGIPYASHNGYRNQGGPIRSPPQTEPQWHRSSQNGRQNRQQPAGKSKKWKKKVKQTPLSSGKKI</sequence>
<evidence type="ECO:0000313" key="2">
    <source>
        <dbReference type="EMBL" id="KAF6021720.1"/>
    </source>
</evidence>
<feature type="compositionally biased region" description="Basic residues" evidence="1">
    <location>
        <begin position="562"/>
        <end position="571"/>
    </location>
</feature>
<reference evidence="2" key="1">
    <citation type="submission" date="2020-06" db="EMBL/GenBank/DDBJ databases">
        <title>Draft genome of Bugula neritina, a colonial animal packing powerful symbionts and potential medicines.</title>
        <authorList>
            <person name="Rayko M."/>
        </authorList>
    </citation>
    <scope>NUCLEOTIDE SEQUENCE [LARGE SCALE GENOMIC DNA]</scope>
    <source>
        <strain evidence="2">Kwan_BN1</strain>
    </source>
</reference>
<dbReference type="EMBL" id="VXIV02002973">
    <property type="protein sequence ID" value="KAF6021720.1"/>
    <property type="molecule type" value="Genomic_DNA"/>
</dbReference>
<evidence type="ECO:0000313" key="3">
    <source>
        <dbReference type="Proteomes" id="UP000593567"/>
    </source>
</evidence>
<proteinExistence type="predicted"/>
<comment type="caution">
    <text evidence="2">The sequence shown here is derived from an EMBL/GenBank/DDBJ whole genome shotgun (WGS) entry which is preliminary data.</text>
</comment>
<evidence type="ECO:0000256" key="1">
    <source>
        <dbReference type="SAM" id="MobiDB-lite"/>
    </source>
</evidence>